<dbReference type="RefSeq" id="WP_257632680.1">
    <property type="nucleotide sequence ID" value="NZ_JANIIC010000027.1"/>
</dbReference>
<dbReference type="AlphaFoldDB" id="A0A9X2LYG7"/>
<accession>A0A9X2LYG7</accession>
<name>A0A9X2LYG7_STRMQ</name>
<reference evidence="1" key="1">
    <citation type="submission" date="2022-06" db="EMBL/GenBank/DDBJ databases">
        <title>WGS of actinobacteria.</title>
        <authorList>
            <person name="Thawai C."/>
        </authorList>
    </citation>
    <scope>NUCLEOTIDE SEQUENCE</scope>
    <source>
        <strain evidence="1">DSM 42010</strain>
    </source>
</reference>
<dbReference type="EMBL" id="JANIIC010000027">
    <property type="protein sequence ID" value="MCQ8831801.1"/>
    <property type="molecule type" value="Genomic_DNA"/>
</dbReference>
<protein>
    <submittedName>
        <fullName evidence="1">Uncharacterized protein</fullName>
    </submittedName>
</protein>
<proteinExistence type="predicted"/>
<sequence>MTAAEMVRELPAGDSRNLPMLDAIADGLRARGEDVEVVYNARRDVFRIVPREQVA</sequence>
<organism evidence="1 2">
    <name type="scientific">Streptomyces malaysiensis subsp. samsunensis</name>
    <dbReference type="NCBI Taxonomy" id="459658"/>
    <lineage>
        <taxon>Bacteria</taxon>
        <taxon>Bacillati</taxon>
        <taxon>Actinomycetota</taxon>
        <taxon>Actinomycetes</taxon>
        <taxon>Kitasatosporales</taxon>
        <taxon>Streptomycetaceae</taxon>
        <taxon>Streptomyces</taxon>
        <taxon>Streptomyces violaceusniger group</taxon>
    </lineage>
</organism>
<evidence type="ECO:0000313" key="2">
    <source>
        <dbReference type="Proteomes" id="UP001142400"/>
    </source>
</evidence>
<comment type="caution">
    <text evidence="1">The sequence shown here is derived from an EMBL/GenBank/DDBJ whole genome shotgun (WGS) entry which is preliminary data.</text>
</comment>
<dbReference type="Proteomes" id="UP001142400">
    <property type="component" value="Unassembled WGS sequence"/>
</dbReference>
<keyword evidence="2" id="KW-1185">Reference proteome</keyword>
<evidence type="ECO:0000313" key="1">
    <source>
        <dbReference type="EMBL" id="MCQ8831801.1"/>
    </source>
</evidence>
<gene>
    <name evidence="1" type="ORF">NQU54_22695</name>
</gene>